<comment type="caution">
    <text evidence="1">The sequence shown here is derived from an EMBL/GenBank/DDBJ whole genome shotgun (WGS) entry which is preliminary data.</text>
</comment>
<evidence type="ECO:0000313" key="1">
    <source>
        <dbReference type="EMBL" id="KAK9123158.1"/>
    </source>
</evidence>
<protein>
    <submittedName>
        <fullName evidence="1">Uncharacterized protein</fullName>
    </submittedName>
</protein>
<name>A0AAP0NXY7_9MAGN</name>
<accession>A0AAP0NXY7</accession>
<reference evidence="1 2" key="1">
    <citation type="submission" date="2024-01" db="EMBL/GenBank/DDBJ databases">
        <title>Genome assemblies of Stephania.</title>
        <authorList>
            <person name="Yang L."/>
        </authorList>
    </citation>
    <scope>NUCLEOTIDE SEQUENCE [LARGE SCALE GENOMIC DNA]</scope>
    <source>
        <strain evidence="1">QJT</strain>
        <tissue evidence="1">Leaf</tissue>
    </source>
</reference>
<proteinExistence type="predicted"/>
<dbReference type="EMBL" id="JBBNAE010000005">
    <property type="protein sequence ID" value="KAK9123158.1"/>
    <property type="molecule type" value="Genomic_DNA"/>
</dbReference>
<evidence type="ECO:0000313" key="2">
    <source>
        <dbReference type="Proteomes" id="UP001417504"/>
    </source>
</evidence>
<sequence>MGGNKSSIPMFMPVLYNLCFIEKVLNFPLRLFYVIYLNQDIQVVVRKCGKAAGSN</sequence>
<organism evidence="1 2">
    <name type="scientific">Stephania japonica</name>
    <dbReference type="NCBI Taxonomy" id="461633"/>
    <lineage>
        <taxon>Eukaryota</taxon>
        <taxon>Viridiplantae</taxon>
        <taxon>Streptophyta</taxon>
        <taxon>Embryophyta</taxon>
        <taxon>Tracheophyta</taxon>
        <taxon>Spermatophyta</taxon>
        <taxon>Magnoliopsida</taxon>
        <taxon>Ranunculales</taxon>
        <taxon>Menispermaceae</taxon>
        <taxon>Menispermoideae</taxon>
        <taxon>Cissampelideae</taxon>
        <taxon>Stephania</taxon>
    </lineage>
</organism>
<gene>
    <name evidence="1" type="ORF">Sjap_012760</name>
</gene>
<dbReference type="Proteomes" id="UP001417504">
    <property type="component" value="Unassembled WGS sequence"/>
</dbReference>
<dbReference type="AlphaFoldDB" id="A0AAP0NXY7"/>
<keyword evidence="2" id="KW-1185">Reference proteome</keyword>